<comment type="caution">
    <text evidence="1">The sequence shown here is derived from an EMBL/GenBank/DDBJ whole genome shotgun (WGS) entry which is preliminary data.</text>
</comment>
<organism evidence="1 2">
    <name type="scientific">Lentinula raphanica</name>
    <dbReference type="NCBI Taxonomy" id="153919"/>
    <lineage>
        <taxon>Eukaryota</taxon>
        <taxon>Fungi</taxon>
        <taxon>Dikarya</taxon>
        <taxon>Basidiomycota</taxon>
        <taxon>Agaricomycotina</taxon>
        <taxon>Agaricomycetes</taxon>
        <taxon>Agaricomycetidae</taxon>
        <taxon>Agaricales</taxon>
        <taxon>Marasmiineae</taxon>
        <taxon>Omphalotaceae</taxon>
        <taxon>Lentinula</taxon>
    </lineage>
</organism>
<name>A0AA38NZ83_9AGAR</name>
<dbReference type="AlphaFoldDB" id="A0AA38NZ83"/>
<evidence type="ECO:0000313" key="1">
    <source>
        <dbReference type="EMBL" id="KAJ3833375.1"/>
    </source>
</evidence>
<proteinExistence type="predicted"/>
<protein>
    <submittedName>
        <fullName evidence="1">Uncharacterized protein</fullName>
    </submittedName>
</protein>
<reference evidence="1" key="1">
    <citation type="submission" date="2022-08" db="EMBL/GenBank/DDBJ databases">
        <authorList>
            <consortium name="DOE Joint Genome Institute"/>
            <person name="Min B."/>
            <person name="Riley R."/>
            <person name="Sierra-Patev S."/>
            <person name="Naranjo-Ortiz M."/>
            <person name="Looney B."/>
            <person name="Konkel Z."/>
            <person name="Slot J.C."/>
            <person name="Sakamoto Y."/>
            <person name="Steenwyk J.L."/>
            <person name="Rokas A."/>
            <person name="Carro J."/>
            <person name="Camarero S."/>
            <person name="Ferreira P."/>
            <person name="Molpeceres G."/>
            <person name="Ruiz-Duenas F.J."/>
            <person name="Serrano A."/>
            <person name="Henrissat B."/>
            <person name="Drula E."/>
            <person name="Hughes K.W."/>
            <person name="Mata J.L."/>
            <person name="Ishikawa N.K."/>
            <person name="Vargas-Isla R."/>
            <person name="Ushijima S."/>
            <person name="Smith C.A."/>
            <person name="Ahrendt S."/>
            <person name="Andreopoulos W."/>
            <person name="He G."/>
            <person name="Labutti K."/>
            <person name="Lipzen A."/>
            <person name="Ng V."/>
            <person name="Sandor L."/>
            <person name="Barry K."/>
            <person name="Martinez A.T."/>
            <person name="Xiao Y."/>
            <person name="Gibbons J.G."/>
            <person name="Terashima K."/>
            <person name="Hibbett D.S."/>
            <person name="Grigoriev I.V."/>
        </authorList>
    </citation>
    <scope>NUCLEOTIDE SEQUENCE</scope>
    <source>
        <strain evidence="1">TFB9207</strain>
    </source>
</reference>
<sequence>LHQSLACTMLHNAIVGPETVEHPYFKAFLKGLLLPCGILGVDLSEIARRFSGGTSEFVTSLLETRITGDYSMLRIDYIDHINGSIQRELEDALSSVFPTLSDKGFPAIFREFLEGSGLPPALTIQGLRGRFADIVSLDDVSKKGFRMRMFCWATTGVPHILLDG</sequence>
<keyword evidence="2" id="KW-1185">Reference proteome</keyword>
<dbReference type="EMBL" id="MU806710">
    <property type="protein sequence ID" value="KAJ3833375.1"/>
    <property type="molecule type" value="Genomic_DNA"/>
</dbReference>
<gene>
    <name evidence="1" type="ORF">F5878DRAFT_521164</name>
</gene>
<feature type="non-terminal residue" evidence="1">
    <location>
        <position position="164"/>
    </location>
</feature>
<feature type="non-terminal residue" evidence="1">
    <location>
        <position position="1"/>
    </location>
</feature>
<accession>A0AA38NZ83</accession>
<evidence type="ECO:0000313" key="2">
    <source>
        <dbReference type="Proteomes" id="UP001163846"/>
    </source>
</evidence>
<dbReference type="Proteomes" id="UP001163846">
    <property type="component" value="Unassembled WGS sequence"/>
</dbReference>